<evidence type="ECO:0000313" key="2">
    <source>
        <dbReference type="EMBL" id="MCX2722711.1"/>
    </source>
</evidence>
<comment type="caution">
    <text evidence="2">The sequence shown here is derived from an EMBL/GenBank/DDBJ whole genome shotgun (WGS) entry which is preliminary data.</text>
</comment>
<protein>
    <submittedName>
        <fullName evidence="2">DUF2182 domain-containing protein</fullName>
    </submittedName>
</protein>
<dbReference type="RefSeq" id="WP_265962369.1">
    <property type="nucleotide sequence ID" value="NZ_JAPEVI010000003.1"/>
</dbReference>
<feature type="transmembrane region" description="Helical" evidence="1">
    <location>
        <begin position="48"/>
        <end position="71"/>
    </location>
</feature>
<keyword evidence="1" id="KW-1133">Transmembrane helix</keyword>
<feature type="transmembrane region" description="Helical" evidence="1">
    <location>
        <begin position="209"/>
        <end position="228"/>
    </location>
</feature>
<dbReference type="Pfam" id="PF09948">
    <property type="entry name" value="PpoB2"/>
    <property type="match status" value="1"/>
</dbReference>
<feature type="transmembrane region" description="Helical" evidence="1">
    <location>
        <begin position="173"/>
        <end position="197"/>
    </location>
</feature>
<keyword evidence="1" id="KW-0812">Transmembrane</keyword>
<evidence type="ECO:0000256" key="1">
    <source>
        <dbReference type="SAM" id="Phobius"/>
    </source>
</evidence>
<reference evidence="2 3" key="1">
    <citation type="journal article" date="2016" name="Int. J. Syst. Evol. Microbiol.">
        <title>Labrenzia salina sp. nov., isolated from the rhizosphere of the halophyte Arthrocnemum macrostachyum.</title>
        <authorList>
            <person name="Camacho M."/>
            <person name="Redondo-Gomez S."/>
            <person name="Rodriguez-Llorente I."/>
            <person name="Rohde M."/>
            <person name="Sproer C."/>
            <person name="Schumann P."/>
            <person name="Klenk H.P."/>
            <person name="Montero-Calasanz M.D.C."/>
        </authorList>
    </citation>
    <scope>NUCLEOTIDE SEQUENCE [LARGE SCALE GENOMIC DNA]</scope>
    <source>
        <strain evidence="2 3">DSM 29163</strain>
    </source>
</reference>
<organism evidence="2 3">
    <name type="scientific">Roseibium salinum</name>
    <dbReference type="NCBI Taxonomy" id="1604349"/>
    <lineage>
        <taxon>Bacteria</taxon>
        <taxon>Pseudomonadati</taxon>
        <taxon>Pseudomonadota</taxon>
        <taxon>Alphaproteobacteria</taxon>
        <taxon>Hyphomicrobiales</taxon>
        <taxon>Stappiaceae</taxon>
        <taxon>Roseibium</taxon>
    </lineage>
</organism>
<feature type="transmembrane region" description="Helical" evidence="1">
    <location>
        <begin position="268"/>
        <end position="296"/>
    </location>
</feature>
<proteinExistence type="predicted"/>
<keyword evidence="1" id="KW-0472">Membrane</keyword>
<name>A0ABT3R0U7_9HYPH</name>
<dbReference type="EMBL" id="JAPEVI010000003">
    <property type="protein sequence ID" value="MCX2722711.1"/>
    <property type="molecule type" value="Genomic_DNA"/>
</dbReference>
<feature type="transmembrane region" description="Helical" evidence="1">
    <location>
        <begin position="308"/>
        <end position="333"/>
    </location>
</feature>
<evidence type="ECO:0000313" key="3">
    <source>
        <dbReference type="Proteomes" id="UP001300261"/>
    </source>
</evidence>
<sequence length="335" mass="36108">MSKINSPSPQIGYQKLIDNALHRYRSFDMSHVTSTNSPFPENPNGRGWPLVVAFVLILSLGGWAYLAAMVADMVPLMDMSEAGPWMGMFNEFNLFRGLSAEARAALAVICLPTGTTFGMPDPAMTFTDLGKIFLMWAMMAMAMMLPTATPMLRSYSAETERPGEAGFSSALPVVFAALGYLAVWLGYALVASLAQFLLTKIGALTDMMAPASLALTTTVLFAAGLYQFTPAKRACLQRCWYPRWVFAGETKDGALAAGFREGLVQGRVCLGCCWAVMTVMFAVGLMNILWIALLGAVMALEKTFPSRVFPVAIGIVLIAWAGLLAATVLLTGFST</sequence>
<keyword evidence="3" id="KW-1185">Reference proteome</keyword>
<accession>A0ABT3R0U7</accession>
<dbReference type="Proteomes" id="UP001300261">
    <property type="component" value="Unassembled WGS sequence"/>
</dbReference>
<feature type="transmembrane region" description="Helical" evidence="1">
    <location>
        <begin position="132"/>
        <end position="152"/>
    </location>
</feature>
<dbReference type="InterPro" id="IPR018688">
    <property type="entry name" value="PpoB2-like"/>
</dbReference>
<gene>
    <name evidence="2" type="ORF">ON753_10000</name>
</gene>